<accession>A0A1H2PTU6</accession>
<sequence length="347" mass="37954">MEHPSDDASRGAVGTSSAIGPAEPAEPAAPPPAHRPHRLHIDNRIWTGSQRRAALWIEILHGWGLEPLAMLGCAVAQDFAGDQFGLLNPPREDLETLFGVTTFTLGLYGDVRELVERQTVQGNVVLLALDGYYLSDAPALYRVAHGSVTVGIDSLDRSRGIASYYRRGVRYELRGSDYEGAFGAAEQEGFDEALLREAECVSRVAPPTAAQALPGQAAALLSRHLARRPVRSPIEAFGAVFDAALDRRLIEDIGYRHAFVYATLHQLGGNFELLGALLEWMARHQLKPPREALLACRTLASEALVFEMRLLRANSRGRADRCLDVLGKLQRAYARLIEALLARFGTA</sequence>
<dbReference type="EMBL" id="FNLO01000012">
    <property type="protein sequence ID" value="SDV50551.1"/>
    <property type="molecule type" value="Genomic_DNA"/>
</dbReference>
<dbReference type="AlphaFoldDB" id="A0A1H2PTU6"/>
<proteinExistence type="predicted"/>
<name>A0A1H2PTU6_9BURK</name>
<evidence type="ECO:0000313" key="2">
    <source>
        <dbReference type="EMBL" id="SDV50551.1"/>
    </source>
</evidence>
<keyword evidence="3" id="KW-1185">Reference proteome</keyword>
<dbReference type="STRING" id="1770053.SAMN05216551_11277"/>
<evidence type="ECO:0000256" key="1">
    <source>
        <dbReference type="SAM" id="MobiDB-lite"/>
    </source>
</evidence>
<dbReference type="Pfam" id="PF08893">
    <property type="entry name" value="DUF1839"/>
    <property type="match status" value="1"/>
</dbReference>
<dbReference type="RefSeq" id="WP_170845213.1">
    <property type="nucleotide sequence ID" value="NZ_FNLO01000012.1"/>
</dbReference>
<feature type="region of interest" description="Disordered" evidence="1">
    <location>
        <begin position="1"/>
        <end position="36"/>
    </location>
</feature>
<dbReference type="InterPro" id="IPR014989">
    <property type="entry name" value="DUF1839"/>
</dbReference>
<protein>
    <submittedName>
        <fullName evidence="2">Uncharacterized protein</fullName>
    </submittedName>
</protein>
<gene>
    <name evidence="2" type="ORF">SAMN05216551_11277</name>
</gene>
<evidence type="ECO:0000313" key="3">
    <source>
        <dbReference type="Proteomes" id="UP000243719"/>
    </source>
</evidence>
<dbReference type="Proteomes" id="UP000243719">
    <property type="component" value="Unassembled WGS sequence"/>
</dbReference>
<reference evidence="3" key="1">
    <citation type="submission" date="2016-09" db="EMBL/GenBank/DDBJ databases">
        <authorList>
            <person name="Varghese N."/>
            <person name="Submissions S."/>
        </authorList>
    </citation>
    <scope>NUCLEOTIDE SEQUENCE [LARGE SCALE GENOMIC DNA]</scope>
    <source>
        <strain evidence="3">JS23</strain>
    </source>
</reference>
<organism evidence="2 3">
    <name type="scientific">Chitinasiproducens palmae</name>
    <dbReference type="NCBI Taxonomy" id="1770053"/>
    <lineage>
        <taxon>Bacteria</taxon>
        <taxon>Pseudomonadati</taxon>
        <taxon>Pseudomonadota</taxon>
        <taxon>Betaproteobacteria</taxon>
        <taxon>Burkholderiales</taxon>
        <taxon>Burkholderiaceae</taxon>
        <taxon>Chitinasiproducens</taxon>
    </lineage>
</organism>